<protein>
    <submittedName>
        <fullName evidence="9">Type II secretion system F family protein</fullName>
    </submittedName>
</protein>
<keyword evidence="6 7" id="KW-0472">Membrane</keyword>
<sequence>MTLQSIVDIYSKQKNDTYLIYLARKLATGTQSGHKLSEILKKISCFEEGLINFIEEGEKTGKLDIELKLYSEIIFTKIERYLQLIIKFIQPIIFIMLGILIISLYLVIMLPMFDLMQTIK</sequence>
<evidence type="ECO:0000256" key="6">
    <source>
        <dbReference type="ARBA" id="ARBA00023136"/>
    </source>
</evidence>
<dbReference type="InterPro" id="IPR003004">
    <property type="entry name" value="GspF/PilC"/>
</dbReference>
<comment type="subcellular location">
    <subcellularLocation>
        <location evidence="1">Cell membrane</location>
        <topology evidence="1">Multi-pass membrane protein</topology>
    </subcellularLocation>
</comment>
<keyword evidence="10" id="KW-1185">Reference proteome</keyword>
<dbReference type="RefSeq" id="WP_230620688.1">
    <property type="nucleotide sequence ID" value="NZ_ALOZ01000071.1"/>
</dbReference>
<keyword evidence="3" id="KW-1003">Cell membrane</keyword>
<gene>
    <name evidence="9" type="ORF">P5X59_00625</name>
</gene>
<keyword evidence="5 7" id="KW-1133">Transmembrane helix</keyword>
<evidence type="ECO:0000256" key="4">
    <source>
        <dbReference type="ARBA" id="ARBA00022692"/>
    </source>
</evidence>
<dbReference type="EMBL" id="JAROYR010000001">
    <property type="protein sequence ID" value="MDH5156832.1"/>
    <property type="molecule type" value="Genomic_DNA"/>
</dbReference>
<feature type="transmembrane region" description="Helical" evidence="7">
    <location>
        <begin position="92"/>
        <end position="113"/>
    </location>
</feature>
<dbReference type="InterPro" id="IPR042094">
    <property type="entry name" value="T2SS_GspF_sf"/>
</dbReference>
<dbReference type="PANTHER" id="PTHR30012">
    <property type="entry name" value="GENERAL SECRETION PATHWAY PROTEIN"/>
    <property type="match status" value="1"/>
</dbReference>
<dbReference type="PANTHER" id="PTHR30012:SF0">
    <property type="entry name" value="TYPE II SECRETION SYSTEM PROTEIN F-RELATED"/>
    <property type="match status" value="1"/>
</dbReference>
<evidence type="ECO:0000256" key="1">
    <source>
        <dbReference type="ARBA" id="ARBA00004651"/>
    </source>
</evidence>
<evidence type="ECO:0000259" key="8">
    <source>
        <dbReference type="Pfam" id="PF00482"/>
    </source>
</evidence>
<accession>A0ABT6IWF0</accession>
<keyword evidence="4 7" id="KW-0812">Transmembrane</keyword>
<proteinExistence type="inferred from homology"/>
<organism evidence="9 10">
    <name type="scientific">Staphylococcus cohnii</name>
    <dbReference type="NCBI Taxonomy" id="29382"/>
    <lineage>
        <taxon>Bacteria</taxon>
        <taxon>Bacillati</taxon>
        <taxon>Bacillota</taxon>
        <taxon>Bacilli</taxon>
        <taxon>Bacillales</taxon>
        <taxon>Staphylococcaceae</taxon>
        <taxon>Staphylococcus</taxon>
        <taxon>Staphylococcus cohnii species complex</taxon>
    </lineage>
</organism>
<dbReference type="InterPro" id="IPR018076">
    <property type="entry name" value="T2SS_GspF_dom"/>
</dbReference>
<evidence type="ECO:0000256" key="5">
    <source>
        <dbReference type="ARBA" id="ARBA00022989"/>
    </source>
</evidence>
<dbReference type="Gene3D" id="1.20.81.30">
    <property type="entry name" value="Type II secretion system (T2SS), domain F"/>
    <property type="match status" value="1"/>
</dbReference>
<dbReference type="Proteomes" id="UP001159200">
    <property type="component" value="Unassembled WGS sequence"/>
</dbReference>
<evidence type="ECO:0000256" key="7">
    <source>
        <dbReference type="SAM" id="Phobius"/>
    </source>
</evidence>
<evidence type="ECO:0000256" key="3">
    <source>
        <dbReference type="ARBA" id="ARBA00022475"/>
    </source>
</evidence>
<dbReference type="Pfam" id="PF00482">
    <property type="entry name" value="T2SSF"/>
    <property type="match status" value="1"/>
</dbReference>
<name>A0ABT6IWF0_9STAP</name>
<evidence type="ECO:0000313" key="10">
    <source>
        <dbReference type="Proteomes" id="UP001159200"/>
    </source>
</evidence>
<evidence type="ECO:0000313" key="9">
    <source>
        <dbReference type="EMBL" id="MDH5156832.1"/>
    </source>
</evidence>
<evidence type="ECO:0000256" key="2">
    <source>
        <dbReference type="ARBA" id="ARBA00005745"/>
    </source>
</evidence>
<reference evidence="9 10" key="1">
    <citation type="submission" date="2023-03" db="EMBL/GenBank/DDBJ databases">
        <title>Bacterial isolates from washroom surfaces on a university campus.</title>
        <authorList>
            <person name="Holman D.B."/>
            <person name="Gzyl K.E."/>
            <person name="Taheri A.E."/>
        </authorList>
    </citation>
    <scope>NUCLEOTIDE SEQUENCE [LARGE SCALE GENOMIC DNA]</scope>
    <source>
        <strain evidence="9 10">RD01</strain>
    </source>
</reference>
<comment type="similarity">
    <text evidence="2">Belongs to the GSP F family.</text>
</comment>
<feature type="domain" description="Type II secretion system protein GspF" evidence="8">
    <location>
        <begin position="1"/>
        <end position="111"/>
    </location>
</feature>
<comment type="caution">
    <text evidence="9">The sequence shown here is derived from an EMBL/GenBank/DDBJ whole genome shotgun (WGS) entry which is preliminary data.</text>
</comment>